<evidence type="ECO:0000256" key="1">
    <source>
        <dbReference type="ARBA" id="ARBA00022679"/>
    </source>
</evidence>
<name>A0A0F9H012_9ZZZZ</name>
<dbReference type="Gene3D" id="3.40.50.300">
    <property type="entry name" value="P-loop containing nucleotide triphosphate hydrolases"/>
    <property type="match status" value="1"/>
</dbReference>
<dbReference type="InterPro" id="IPR008144">
    <property type="entry name" value="Guanylate_kin-like_dom"/>
</dbReference>
<organism evidence="5">
    <name type="scientific">marine sediment metagenome</name>
    <dbReference type="NCBI Taxonomy" id="412755"/>
    <lineage>
        <taxon>unclassified sequences</taxon>
        <taxon>metagenomes</taxon>
        <taxon>ecological metagenomes</taxon>
    </lineage>
</organism>
<gene>
    <name evidence="5" type="ORF">LCGC14_2059840</name>
</gene>
<comment type="caution">
    <text evidence="5">The sequence shown here is derived from an EMBL/GenBank/DDBJ whole genome shotgun (WGS) entry which is preliminary data.</text>
</comment>
<evidence type="ECO:0000313" key="5">
    <source>
        <dbReference type="EMBL" id="KKL74945.1"/>
    </source>
</evidence>
<reference evidence="5" key="1">
    <citation type="journal article" date="2015" name="Nature">
        <title>Complex archaea that bridge the gap between prokaryotes and eukaryotes.</title>
        <authorList>
            <person name="Spang A."/>
            <person name="Saw J.H."/>
            <person name="Jorgensen S.L."/>
            <person name="Zaremba-Niedzwiedzka K."/>
            <person name="Martijn J."/>
            <person name="Lind A.E."/>
            <person name="van Eijk R."/>
            <person name="Schleper C."/>
            <person name="Guy L."/>
            <person name="Ettema T.J."/>
        </authorList>
    </citation>
    <scope>NUCLEOTIDE SEQUENCE</scope>
</reference>
<dbReference type="PANTHER" id="PTHR23117:SF8">
    <property type="entry name" value="RIBOSE 1,5-BISPHOSPHATE PHOSPHOKINASE PHNN"/>
    <property type="match status" value="1"/>
</dbReference>
<dbReference type="InterPro" id="IPR008145">
    <property type="entry name" value="GK/Ca_channel_bsu"/>
</dbReference>
<evidence type="ECO:0000256" key="3">
    <source>
        <dbReference type="ARBA" id="ARBA00022840"/>
    </source>
</evidence>
<dbReference type="GO" id="GO:0005829">
    <property type="term" value="C:cytosol"/>
    <property type="evidence" value="ECO:0007669"/>
    <property type="project" value="TreeGrafter"/>
</dbReference>
<dbReference type="GO" id="GO:0033863">
    <property type="term" value="F:ribose 1,5-bisphosphate phosphokinase activity"/>
    <property type="evidence" value="ECO:0007669"/>
    <property type="project" value="InterPro"/>
</dbReference>
<dbReference type="EMBL" id="LAZR01024496">
    <property type="protein sequence ID" value="KKL74945.1"/>
    <property type="molecule type" value="Genomic_DNA"/>
</dbReference>
<keyword evidence="1" id="KW-0808">Transferase</keyword>
<dbReference type="InterPro" id="IPR027417">
    <property type="entry name" value="P-loop_NTPase"/>
</dbReference>
<dbReference type="PANTHER" id="PTHR23117">
    <property type="entry name" value="GUANYLATE KINASE-RELATED"/>
    <property type="match status" value="1"/>
</dbReference>
<keyword evidence="3" id="KW-0067">ATP-binding</keyword>
<dbReference type="SUPFAM" id="SSF52540">
    <property type="entry name" value="P-loop containing nucleoside triphosphate hydrolases"/>
    <property type="match status" value="1"/>
</dbReference>
<feature type="domain" description="Guanylate kinase-like" evidence="4">
    <location>
        <begin position="7"/>
        <end position="183"/>
    </location>
</feature>
<evidence type="ECO:0000259" key="4">
    <source>
        <dbReference type="PROSITE" id="PS50052"/>
    </source>
</evidence>
<dbReference type="GO" id="GO:0006015">
    <property type="term" value="P:5-phosphoribose 1-diphosphate biosynthetic process"/>
    <property type="evidence" value="ECO:0007669"/>
    <property type="project" value="InterPro"/>
</dbReference>
<proteinExistence type="predicted"/>
<evidence type="ECO:0000256" key="2">
    <source>
        <dbReference type="ARBA" id="ARBA00022741"/>
    </source>
</evidence>
<dbReference type="Pfam" id="PF00625">
    <property type="entry name" value="Guanylate_kin"/>
    <property type="match status" value="1"/>
</dbReference>
<dbReference type="NCBIfam" id="TIGR02322">
    <property type="entry name" value="phosphon_PhnN"/>
    <property type="match status" value="1"/>
</dbReference>
<dbReference type="GO" id="GO:0005524">
    <property type="term" value="F:ATP binding"/>
    <property type="evidence" value="ECO:0007669"/>
    <property type="project" value="UniProtKB-KW"/>
</dbReference>
<dbReference type="AlphaFoldDB" id="A0A0F9H012"/>
<dbReference type="SMART" id="SM00072">
    <property type="entry name" value="GuKc"/>
    <property type="match status" value="1"/>
</dbReference>
<sequence length="191" mass="22262">MAIYYPGTLILVVGNSGSGKDSIISGCISKYPPNLKKIYHVKRYITRIPSETEKNYYISPEEFLTMADKRKFALKWQIYGLYYGIPVEIEEWLKKGHPVLANISRTIVKKARLKYKNVKVVFIRVPFDITVQRVKNRGRESKGNIKERIERARKLQTFPEADFIIDNSGDLDNAIHQFLDYLLNFINEKEN</sequence>
<keyword evidence="2" id="KW-0547">Nucleotide-binding</keyword>
<accession>A0A0F9H012</accession>
<dbReference type="PROSITE" id="PS50052">
    <property type="entry name" value="GUANYLATE_KINASE_2"/>
    <property type="match status" value="1"/>
</dbReference>
<dbReference type="InterPro" id="IPR012699">
    <property type="entry name" value="PhnN"/>
</dbReference>
<protein>
    <recommendedName>
        <fullName evidence="4">Guanylate kinase-like domain-containing protein</fullName>
    </recommendedName>
</protein>